<proteinExistence type="inferred from homology"/>
<name>A0A1H9FNP1_9BACI</name>
<dbReference type="AlphaFoldDB" id="A0A1H9FNP1"/>
<evidence type="ECO:0000256" key="1">
    <source>
        <dbReference type="ARBA" id="ARBA00022618"/>
    </source>
</evidence>
<keyword evidence="5 8" id="KW-0472">Membrane</keyword>
<feature type="topological domain" description="Cytoplasmic" evidence="8">
    <location>
        <begin position="23"/>
        <end position="565"/>
    </location>
</feature>
<sequence>MELVIAIIIVAIVLFIIVGVVMRKKVYQRVDALEEKKVLLMNRQVADELSKVRDLNLSGETESLFESWRDEWDEINDRVFSNVEEDLLDAEESAEQYRFGKAFRILNHTERELNQVEKTIDDIYSEVDRLLHSEKDSREEIEKMKPQISEVRKMVLQNGYQLGKAEVVLDVELDDIENELKEYEELTASGNYTDAHELVQRLRDQLNELDRKVQTFPELYRLCKQVLPEDLDHLQNGIREMRDEGYRIHLLGLDKEIQAHHETLLKLIEKLNKGHDEDVEEKIEQIRGRILEIYDELEKEALDKNFVMQKLEKMDEQLSSAKERFAKIKENVMAVKENYHLNDEKYEKQYQLEKSLDRLDKEAQRIKEMIENENDLFSTIRIEVEGWFADYEDWEVPLNHFDEFLHNLRKDEIDARDQITTLRNEIIKVRQQLQKSNLPGIPQYVNEVVNEGIQAVTESVEALDEQPLNMDRINETIEIAEKMVGRAVEQTQLLIEQAQLAERVIQYANRYRSSNPLLAAQISEAEAAFLNYDYEVALEKSSKTLEEIEPGAMKRLEEVMSETTV</sequence>
<evidence type="ECO:0000256" key="8">
    <source>
        <dbReference type="HAMAP-Rule" id="MF_00728"/>
    </source>
</evidence>
<dbReference type="HAMAP" id="MF_00728">
    <property type="entry name" value="EzrA"/>
    <property type="match status" value="1"/>
</dbReference>
<dbReference type="GO" id="GO:0005940">
    <property type="term" value="C:septin ring"/>
    <property type="evidence" value="ECO:0007669"/>
    <property type="project" value="InterPro"/>
</dbReference>
<gene>
    <name evidence="8" type="primary">ezrA</name>
    <name evidence="9" type="ORF">SAMN05216362_11266</name>
</gene>
<organism evidence="9 10">
    <name type="scientific">Piscibacillus halophilus</name>
    <dbReference type="NCBI Taxonomy" id="571933"/>
    <lineage>
        <taxon>Bacteria</taxon>
        <taxon>Bacillati</taxon>
        <taxon>Bacillota</taxon>
        <taxon>Bacilli</taxon>
        <taxon>Bacillales</taxon>
        <taxon>Bacillaceae</taxon>
        <taxon>Piscibacillus</taxon>
    </lineage>
</organism>
<feature type="coiled-coil region" evidence="8">
    <location>
        <begin position="304"/>
        <end position="376"/>
    </location>
</feature>
<comment type="similarity">
    <text evidence="8">Belongs to the EzrA family.</text>
</comment>
<dbReference type="EMBL" id="FOES01000012">
    <property type="protein sequence ID" value="SEQ38968.1"/>
    <property type="molecule type" value="Genomic_DNA"/>
</dbReference>
<keyword evidence="8" id="KW-1003">Cell membrane</keyword>
<dbReference type="GO" id="GO:0000917">
    <property type="term" value="P:division septum assembly"/>
    <property type="evidence" value="ECO:0007669"/>
    <property type="project" value="UniProtKB-KW"/>
</dbReference>
<evidence type="ECO:0000256" key="7">
    <source>
        <dbReference type="ARBA" id="ARBA00023306"/>
    </source>
</evidence>
<evidence type="ECO:0000256" key="5">
    <source>
        <dbReference type="ARBA" id="ARBA00023136"/>
    </source>
</evidence>
<evidence type="ECO:0000256" key="6">
    <source>
        <dbReference type="ARBA" id="ARBA00023210"/>
    </source>
</evidence>
<keyword evidence="6 8" id="KW-0717">Septation</keyword>
<protein>
    <recommendedName>
        <fullName evidence="8">Septation ring formation regulator EzrA</fullName>
    </recommendedName>
</protein>
<dbReference type="InterPro" id="IPR010379">
    <property type="entry name" value="EzrA"/>
</dbReference>
<dbReference type="OrthoDB" id="1654473at2"/>
<evidence type="ECO:0000313" key="9">
    <source>
        <dbReference type="EMBL" id="SEQ38968.1"/>
    </source>
</evidence>
<keyword evidence="1 8" id="KW-0132">Cell division</keyword>
<reference evidence="9 10" key="1">
    <citation type="submission" date="2016-10" db="EMBL/GenBank/DDBJ databases">
        <authorList>
            <person name="de Groot N.N."/>
        </authorList>
    </citation>
    <scope>NUCLEOTIDE SEQUENCE [LARGE SCALE GENOMIC DNA]</scope>
    <source>
        <strain evidence="9 10">DSM 21633</strain>
    </source>
</reference>
<keyword evidence="4 8" id="KW-0175">Coiled coil</keyword>
<feature type="topological domain" description="Extracellular" evidence="8">
    <location>
        <begin position="1"/>
        <end position="2"/>
    </location>
</feature>
<accession>A0A1H9FNP1</accession>
<keyword evidence="7 8" id="KW-0131">Cell cycle</keyword>
<evidence type="ECO:0000256" key="3">
    <source>
        <dbReference type="ARBA" id="ARBA00022989"/>
    </source>
</evidence>
<evidence type="ECO:0000313" key="10">
    <source>
        <dbReference type="Proteomes" id="UP000199427"/>
    </source>
</evidence>
<dbReference type="STRING" id="571933.SAMN05216362_11266"/>
<comment type="subcellular location">
    <subcellularLocation>
        <location evidence="8">Cell membrane</location>
        <topology evidence="8">Single-pass membrane protein</topology>
    </subcellularLocation>
    <text evidence="8">Colocalized with FtsZ to the nascent septal site.</text>
</comment>
<keyword evidence="2 8" id="KW-0812">Transmembrane</keyword>
<dbReference type="RefSeq" id="WP_091773429.1">
    <property type="nucleotide sequence ID" value="NZ_FOES01000012.1"/>
</dbReference>
<evidence type="ECO:0000256" key="2">
    <source>
        <dbReference type="ARBA" id="ARBA00022692"/>
    </source>
</evidence>
<dbReference type="Proteomes" id="UP000199427">
    <property type="component" value="Unassembled WGS sequence"/>
</dbReference>
<comment type="function">
    <text evidence="8">Negative regulator of FtsZ ring formation; modulates the frequency and position of FtsZ ring formation. Inhibits FtsZ ring formation at polar sites. Interacts either with FtsZ or with one of its binding partners to promote depolymerization.</text>
</comment>
<evidence type="ECO:0000256" key="4">
    <source>
        <dbReference type="ARBA" id="ARBA00023054"/>
    </source>
</evidence>
<dbReference type="Pfam" id="PF06160">
    <property type="entry name" value="EzrA"/>
    <property type="match status" value="1"/>
</dbReference>
<keyword evidence="10" id="KW-1185">Reference proteome</keyword>
<feature type="coiled-coil region" evidence="8">
    <location>
        <begin position="166"/>
        <end position="212"/>
    </location>
</feature>
<keyword evidence="3 8" id="KW-1133">Transmembrane helix</keyword>
<dbReference type="GO" id="GO:0005886">
    <property type="term" value="C:plasma membrane"/>
    <property type="evidence" value="ECO:0007669"/>
    <property type="project" value="UniProtKB-SubCell"/>
</dbReference>
<dbReference type="GO" id="GO:0000921">
    <property type="term" value="P:septin ring assembly"/>
    <property type="evidence" value="ECO:0007669"/>
    <property type="project" value="InterPro"/>
</dbReference>